<keyword evidence="6" id="KW-1185">Reference proteome</keyword>
<keyword evidence="1" id="KW-0479">Metal-binding</keyword>
<feature type="compositionally biased region" description="Low complexity" evidence="2">
    <location>
        <begin position="242"/>
        <end position="273"/>
    </location>
</feature>
<dbReference type="SUPFAM" id="SSF57850">
    <property type="entry name" value="RING/U-box"/>
    <property type="match status" value="1"/>
</dbReference>
<dbReference type="PANTHER" id="PTHR14879">
    <property type="entry name" value="CASPASE REGULATOR, RING FINGER DOMAIN-CONTAINING"/>
    <property type="match status" value="1"/>
</dbReference>
<evidence type="ECO:0000313" key="5">
    <source>
        <dbReference type="EMBL" id="CUG93187.1"/>
    </source>
</evidence>
<evidence type="ECO:0000256" key="3">
    <source>
        <dbReference type="SAM" id="SignalP"/>
    </source>
</evidence>
<accession>A0A0S4JSH0</accession>
<dbReference type="PANTHER" id="PTHR14879:SF5">
    <property type="entry name" value="RING-TYPE DOMAIN-CONTAINING PROTEIN"/>
    <property type="match status" value="1"/>
</dbReference>
<dbReference type="OrthoDB" id="5855668at2759"/>
<gene>
    <name evidence="5" type="ORF">BSAL_41270</name>
</gene>
<keyword evidence="1" id="KW-0862">Zinc</keyword>
<feature type="region of interest" description="Disordered" evidence="2">
    <location>
        <begin position="236"/>
        <end position="276"/>
    </location>
</feature>
<keyword evidence="3" id="KW-0732">Signal</keyword>
<protein>
    <submittedName>
        <fullName evidence="5">Zinc finger protein, putative</fullName>
    </submittedName>
</protein>
<name>A0A0S4JSH0_BODSA</name>
<evidence type="ECO:0000256" key="2">
    <source>
        <dbReference type="SAM" id="MobiDB-lite"/>
    </source>
</evidence>
<dbReference type="PROSITE" id="PS50089">
    <property type="entry name" value="ZF_RING_2"/>
    <property type="match status" value="1"/>
</dbReference>
<dbReference type="AlphaFoldDB" id="A0A0S4JSH0"/>
<organism evidence="5 6">
    <name type="scientific">Bodo saltans</name>
    <name type="common">Flagellated protozoan</name>
    <dbReference type="NCBI Taxonomy" id="75058"/>
    <lineage>
        <taxon>Eukaryota</taxon>
        <taxon>Discoba</taxon>
        <taxon>Euglenozoa</taxon>
        <taxon>Kinetoplastea</taxon>
        <taxon>Metakinetoplastina</taxon>
        <taxon>Eubodonida</taxon>
        <taxon>Bodonidae</taxon>
        <taxon>Bodo</taxon>
    </lineage>
</organism>
<dbReference type="InterPro" id="IPR051728">
    <property type="entry name" value="RING-FYVE_E3_ubiquitin-ligase"/>
</dbReference>
<dbReference type="VEuPathDB" id="TriTrypDB:BSAL_41270"/>
<feature type="signal peptide" evidence="3">
    <location>
        <begin position="1"/>
        <end position="18"/>
    </location>
</feature>
<evidence type="ECO:0000259" key="4">
    <source>
        <dbReference type="PROSITE" id="PS50089"/>
    </source>
</evidence>
<dbReference type="InterPro" id="IPR013083">
    <property type="entry name" value="Znf_RING/FYVE/PHD"/>
</dbReference>
<dbReference type="InterPro" id="IPR001841">
    <property type="entry name" value="Znf_RING"/>
</dbReference>
<evidence type="ECO:0000256" key="1">
    <source>
        <dbReference type="PROSITE-ProRule" id="PRU00175"/>
    </source>
</evidence>
<dbReference type="GO" id="GO:0008270">
    <property type="term" value="F:zinc ion binding"/>
    <property type="evidence" value="ECO:0007669"/>
    <property type="project" value="UniProtKB-KW"/>
</dbReference>
<sequence>MSIIYLLAAACLVVVVSASKDDRVFCDRLSTLVVRECPSAYPVCCIWPNNVFTACCPVNSMCDLYTGECVAMNNRSLPPEDNGEIVPGVPGTDEKGKGVEVSLQFASSMVGICFFGFLLTISSAVQYGKVVAFRREHRRQQQELEARELLVAAGDEADAADGADPQGNGDGDDEEDEAKLCKVCFCNKVDCALLKCGHIVCCRWCAKKLALCPICREPVSKLVRLTHVDGIRKALGEGDNITQTPTTEAPASPQPPQQGTSSSMQQTTTPVSQDLTGVEVAPAVSSVDDRSLLDAPAAATSEPIQLLAGDSTTAADTVNIAHNEICEDDQPMTTATAIVVVASESSAESS</sequence>
<dbReference type="Pfam" id="PF13920">
    <property type="entry name" value="zf-C3HC4_3"/>
    <property type="match status" value="1"/>
</dbReference>
<dbReference type="EMBL" id="CYKH01002128">
    <property type="protein sequence ID" value="CUG93187.1"/>
    <property type="molecule type" value="Genomic_DNA"/>
</dbReference>
<feature type="chain" id="PRO_5006622677" evidence="3">
    <location>
        <begin position="19"/>
        <end position="350"/>
    </location>
</feature>
<reference evidence="6" key="1">
    <citation type="submission" date="2015-09" db="EMBL/GenBank/DDBJ databases">
        <authorList>
            <consortium name="Pathogen Informatics"/>
        </authorList>
    </citation>
    <scope>NUCLEOTIDE SEQUENCE [LARGE SCALE GENOMIC DNA]</scope>
    <source>
        <strain evidence="6">Lake Konstanz</strain>
    </source>
</reference>
<evidence type="ECO:0000313" key="6">
    <source>
        <dbReference type="Proteomes" id="UP000051952"/>
    </source>
</evidence>
<feature type="domain" description="RING-type" evidence="4">
    <location>
        <begin position="181"/>
        <end position="216"/>
    </location>
</feature>
<dbReference type="Gene3D" id="3.30.40.10">
    <property type="entry name" value="Zinc/RING finger domain, C3HC4 (zinc finger)"/>
    <property type="match status" value="1"/>
</dbReference>
<dbReference type="Proteomes" id="UP000051952">
    <property type="component" value="Unassembled WGS sequence"/>
</dbReference>
<keyword evidence="1" id="KW-0863">Zinc-finger</keyword>
<proteinExistence type="predicted"/>